<dbReference type="AlphaFoldDB" id="A0A8E2DG17"/>
<dbReference type="Proteomes" id="UP000250043">
    <property type="component" value="Unassembled WGS sequence"/>
</dbReference>
<accession>A0A8E2DG17</accession>
<reference evidence="1 2" key="1">
    <citation type="submission" date="2016-07" db="EMBL/GenBank/DDBJ databases">
        <title>Draft genome of the white-rot fungus Obba rivulosa 3A-2.</title>
        <authorList>
            <consortium name="DOE Joint Genome Institute"/>
            <person name="Miettinen O."/>
            <person name="Riley R."/>
            <person name="Acob R."/>
            <person name="Barry K."/>
            <person name="Cullen D."/>
            <person name="De Vries R."/>
            <person name="Hainaut M."/>
            <person name="Hatakka A."/>
            <person name="Henrissat B."/>
            <person name="Hilden K."/>
            <person name="Kuo R."/>
            <person name="Labutti K."/>
            <person name="Lipzen A."/>
            <person name="Makela M.R."/>
            <person name="Sandor L."/>
            <person name="Spatafora J.W."/>
            <person name="Grigoriev I.V."/>
            <person name="Hibbett D.S."/>
        </authorList>
    </citation>
    <scope>NUCLEOTIDE SEQUENCE [LARGE SCALE GENOMIC DNA]</scope>
    <source>
        <strain evidence="1 2">3A-2</strain>
    </source>
</reference>
<protein>
    <submittedName>
        <fullName evidence="1">Uncharacterized protein</fullName>
    </submittedName>
</protein>
<sequence length="85" mass="9599">MERGGASKEQRGKAQDLEALEAHLARDFPLKLSRRYSRGCWTCPRYRLIVQCRLFSVPACALDLIVYVSCLISHACALLFCPNVL</sequence>
<evidence type="ECO:0000313" key="1">
    <source>
        <dbReference type="EMBL" id="OCH86590.1"/>
    </source>
</evidence>
<proteinExistence type="predicted"/>
<organism evidence="1 2">
    <name type="scientific">Obba rivulosa</name>
    <dbReference type="NCBI Taxonomy" id="1052685"/>
    <lineage>
        <taxon>Eukaryota</taxon>
        <taxon>Fungi</taxon>
        <taxon>Dikarya</taxon>
        <taxon>Basidiomycota</taxon>
        <taxon>Agaricomycotina</taxon>
        <taxon>Agaricomycetes</taxon>
        <taxon>Polyporales</taxon>
        <taxon>Gelatoporiaceae</taxon>
        <taxon>Obba</taxon>
    </lineage>
</organism>
<keyword evidence="2" id="KW-1185">Reference proteome</keyword>
<name>A0A8E2DG17_9APHY</name>
<evidence type="ECO:0000313" key="2">
    <source>
        <dbReference type="Proteomes" id="UP000250043"/>
    </source>
</evidence>
<dbReference type="EMBL" id="KV722520">
    <property type="protein sequence ID" value="OCH86590.1"/>
    <property type="molecule type" value="Genomic_DNA"/>
</dbReference>
<gene>
    <name evidence="1" type="ORF">OBBRIDRAFT_219096</name>
</gene>